<keyword evidence="3" id="KW-1185">Reference proteome</keyword>
<name>A0ABQ1HD51_9GAMM</name>
<sequence length="235" mass="25566">MNRTLLVLAVLASPAAATAATWQPSAELGIVNTTGNSETTSINGRFGLKAEEDLWSHDYHLAALRSESDDELTANRYELGAKSDRKLTERSYLGAAARYENDDFSSYDYQATLALNYGGWLLREEGHSFKIEGGPGIRRARLAGTGEVETGALLRGFADYQHQVTDSTRFFNTTLVEATSDNTFAQNDIGIAVSINKTLALKAAFQARHNTDVPVGTERTDTLTSVNIVWTPAAN</sequence>
<evidence type="ECO:0000313" key="3">
    <source>
        <dbReference type="Proteomes" id="UP000623419"/>
    </source>
</evidence>
<feature type="signal peptide" evidence="1">
    <location>
        <begin position="1"/>
        <end position="19"/>
    </location>
</feature>
<comment type="caution">
    <text evidence="2">The sequence shown here is derived from an EMBL/GenBank/DDBJ whole genome shotgun (WGS) entry which is preliminary data.</text>
</comment>
<evidence type="ECO:0000256" key="1">
    <source>
        <dbReference type="SAM" id="SignalP"/>
    </source>
</evidence>
<accession>A0ABQ1HD51</accession>
<gene>
    <name evidence="2" type="ORF">GCM10011521_07630</name>
</gene>
<organism evidence="2 3">
    <name type="scientific">Arenimonas soli</name>
    <dbReference type="NCBI Taxonomy" id="2269504"/>
    <lineage>
        <taxon>Bacteria</taxon>
        <taxon>Pseudomonadati</taxon>
        <taxon>Pseudomonadota</taxon>
        <taxon>Gammaproteobacteria</taxon>
        <taxon>Lysobacterales</taxon>
        <taxon>Lysobacteraceae</taxon>
        <taxon>Arenimonas</taxon>
    </lineage>
</organism>
<evidence type="ECO:0000313" key="2">
    <source>
        <dbReference type="EMBL" id="GGA71951.1"/>
    </source>
</evidence>
<dbReference type="Proteomes" id="UP000623419">
    <property type="component" value="Unassembled WGS sequence"/>
</dbReference>
<proteinExistence type="predicted"/>
<dbReference type="Pfam" id="PF04338">
    <property type="entry name" value="DUF481"/>
    <property type="match status" value="1"/>
</dbReference>
<dbReference type="InterPro" id="IPR007433">
    <property type="entry name" value="DUF481"/>
</dbReference>
<dbReference type="EMBL" id="BMKC01000001">
    <property type="protein sequence ID" value="GGA71951.1"/>
    <property type="molecule type" value="Genomic_DNA"/>
</dbReference>
<dbReference type="RefSeq" id="WP_188661497.1">
    <property type="nucleotide sequence ID" value="NZ_BMKC01000001.1"/>
</dbReference>
<protein>
    <submittedName>
        <fullName evidence="2">Salt-induced outer membrane protein</fullName>
    </submittedName>
</protein>
<reference evidence="3" key="1">
    <citation type="journal article" date="2019" name="Int. J. Syst. Evol. Microbiol.">
        <title>The Global Catalogue of Microorganisms (GCM) 10K type strain sequencing project: providing services to taxonomists for standard genome sequencing and annotation.</title>
        <authorList>
            <consortium name="The Broad Institute Genomics Platform"/>
            <consortium name="The Broad Institute Genome Sequencing Center for Infectious Disease"/>
            <person name="Wu L."/>
            <person name="Ma J."/>
        </authorList>
    </citation>
    <scope>NUCLEOTIDE SEQUENCE [LARGE SCALE GENOMIC DNA]</scope>
    <source>
        <strain evidence="3">CGMCC 1.15905</strain>
    </source>
</reference>
<keyword evidence="1" id="KW-0732">Signal</keyword>
<feature type="chain" id="PRO_5045553053" evidence="1">
    <location>
        <begin position="20"/>
        <end position="235"/>
    </location>
</feature>